<name>A0A8J6N1J9_9DELT</name>
<feature type="signal peptide" evidence="1">
    <location>
        <begin position="1"/>
        <end position="17"/>
    </location>
</feature>
<evidence type="ECO:0000313" key="2">
    <source>
        <dbReference type="EMBL" id="MBC8177994.1"/>
    </source>
</evidence>
<keyword evidence="1" id="KW-0732">Signal</keyword>
<comment type="caution">
    <text evidence="2">The sequence shown here is derived from an EMBL/GenBank/DDBJ whole genome shotgun (WGS) entry which is preliminary data.</text>
</comment>
<dbReference type="AlphaFoldDB" id="A0A8J6N1J9"/>
<evidence type="ECO:0000313" key="3">
    <source>
        <dbReference type="Proteomes" id="UP000650524"/>
    </source>
</evidence>
<feature type="chain" id="PRO_5035145348" evidence="1">
    <location>
        <begin position="18"/>
        <end position="86"/>
    </location>
</feature>
<organism evidence="2 3">
    <name type="scientific">Candidatus Desulfacyla euxinica</name>
    <dbReference type="NCBI Taxonomy" id="2841693"/>
    <lineage>
        <taxon>Bacteria</taxon>
        <taxon>Deltaproteobacteria</taxon>
        <taxon>Candidatus Desulfacyla</taxon>
    </lineage>
</organism>
<dbReference type="EMBL" id="JACNJD010000249">
    <property type="protein sequence ID" value="MBC8177994.1"/>
    <property type="molecule type" value="Genomic_DNA"/>
</dbReference>
<accession>A0A8J6N1J9</accession>
<proteinExistence type="predicted"/>
<evidence type="ECO:0000256" key="1">
    <source>
        <dbReference type="SAM" id="SignalP"/>
    </source>
</evidence>
<reference evidence="2 3" key="1">
    <citation type="submission" date="2020-08" db="EMBL/GenBank/DDBJ databases">
        <title>Bridging the membrane lipid divide: bacteria of the FCB group superphylum have the potential to synthesize archaeal ether lipids.</title>
        <authorList>
            <person name="Villanueva L."/>
            <person name="Von Meijenfeldt F.A.B."/>
            <person name="Westbye A.B."/>
            <person name="Yadav S."/>
            <person name="Hopmans E.C."/>
            <person name="Dutilh B.E."/>
            <person name="Sinninghe Damste J.S."/>
        </authorList>
    </citation>
    <scope>NUCLEOTIDE SEQUENCE [LARGE SCALE GENOMIC DNA]</scope>
    <source>
        <strain evidence="2">NIOZ-UU27</strain>
    </source>
</reference>
<sequence length="86" mass="9210">MKGLIFALLLIAAPALADDTQGLNYHFSHQDSTGTQASASYNPDAPGTGWSYTYDSGNTQNSDGSWTLNFGGENGISYRTPPVYDE</sequence>
<gene>
    <name evidence="2" type="ORF">H8E19_11370</name>
</gene>
<dbReference type="Proteomes" id="UP000650524">
    <property type="component" value="Unassembled WGS sequence"/>
</dbReference>
<protein>
    <submittedName>
        <fullName evidence="2">Uncharacterized protein</fullName>
    </submittedName>
</protein>